<proteinExistence type="predicted"/>
<feature type="non-terminal residue" evidence="2">
    <location>
        <position position="1"/>
    </location>
</feature>
<feature type="compositionally biased region" description="Basic residues" evidence="1">
    <location>
        <begin position="17"/>
        <end position="32"/>
    </location>
</feature>
<keyword evidence="3" id="KW-1185">Reference proteome</keyword>
<evidence type="ECO:0000256" key="1">
    <source>
        <dbReference type="SAM" id="MobiDB-lite"/>
    </source>
</evidence>
<reference evidence="2 3" key="1">
    <citation type="submission" date="2022-03" db="EMBL/GenBank/DDBJ databases">
        <title>A chromosomal length assembly of Cordylochernes scorpioides.</title>
        <authorList>
            <person name="Zeh D."/>
            <person name="Zeh J."/>
        </authorList>
    </citation>
    <scope>NUCLEOTIDE SEQUENCE [LARGE SCALE GENOMIC DNA]</scope>
    <source>
        <strain evidence="2">IN4F17</strain>
        <tissue evidence="2">Whole Body</tissue>
    </source>
</reference>
<dbReference type="Proteomes" id="UP001235939">
    <property type="component" value="Chromosome X"/>
</dbReference>
<evidence type="ECO:0000313" key="2">
    <source>
        <dbReference type="EMBL" id="UYV85061.1"/>
    </source>
</evidence>
<protein>
    <submittedName>
        <fullName evidence="2">Uncharacterized protein</fullName>
    </submittedName>
</protein>
<evidence type="ECO:0000313" key="3">
    <source>
        <dbReference type="Proteomes" id="UP001235939"/>
    </source>
</evidence>
<feature type="region of interest" description="Disordered" evidence="1">
    <location>
        <begin position="1"/>
        <end position="43"/>
    </location>
</feature>
<accession>A0ABY6LUY9</accession>
<organism evidence="2 3">
    <name type="scientific">Cordylochernes scorpioides</name>
    <dbReference type="NCBI Taxonomy" id="51811"/>
    <lineage>
        <taxon>Eukaryota</taxon>
        <taxon>Metazoa</taxon>
        <taxon>Ecdysozoa</taxon>
        <taxon>Arthropoda</taxon>
        <taxon>Chelicerata</taxon>
        <taxon>Arachnida</taxon>
        <taxon>Pseudoscorpiones</taxon>
        <taxon>Cheliferoidea</taxon>
        <taxon>Chernetidae</taxon>
        <taxon>Cordylochernes</taxon>
    </lineage>
</organism>
<gene>
    <name evidence="2" type="ORF">LAZ67_X004431</name>
</gene>
<dbReference type="EMBL" id="CP092886">
    <property type="protein sequence ID" value="UYV85061.1"/>
    <property type="molecule type" value="Genomic_DNA"/>
</dbReference>
<name>A0ABY6LUY9_9ARAC</name>
<sequence>MSPVEKKTKAFPLQRQNHGHAKKSYFNKKAGPKRLSNQISSGQCKTSQRATNIGSKFKIWTTVWEPLSDRVTTMFEFRLMERRERYLPRDWCCGGVGFLRIWAMERRMSYWDVWERELMAGSTPEMILGMSAIVG</sequence>